<evidence type="ECO:0000313" key="7">
    <source>
        <dbReference type="Proteomes" id="UP000006906"/>
    </source>
</evidence>
<dbReference type="InterPro" id="IPR044515">
    <property type="entry name" value="ABTB1"/>
</dbReference>
<dbReference type="RefSeq" id="XP_042922834.1">
    <property type="nucleotide sequence ID" value="XM_043064266.1"/>
</dbReference>
<dbReference type="InParanoid" id="A0A2K3DK75"/>
<dbReference type="Pfam" id="PF22486">
    <property type="entry name" value="MATH_2"/>
    <property type="match status" value="1"/>
</dbReference>
<dbReference type="PROSITE" id="PS50144">
    <property type="entry name" value="MATH"/>
    <property type="match status" value="1"/>
</dbReference>
<feature type="domain" description="BTB" evidence="4">
    <location>
        <begin position="186"/>
        <end position="255"/>
    </location>
</feature>
<dbReference type="InterPro" id="IPR008974">
    <property type="entry name" value="TRAF-like"/>
</dbReference>
<evidence type="ECO:0000313" key="6">
    <source>
        <dbReference type="EMBL" id="PNW80935.1"/>
    </source>
</evidence>
<dbReference type="PANTHER" id="PTHR46231:SF1">
    <property type="entry name" value="ANKYRIN REPEAT AND BTB_POZ DOMAIN-CONTAINING PROTEIN 1"/>
    <property type="match status" value="1"/>
</dbReference>
<keyword evidence="7" id="KW-1185">Reference proteome</keyword>
<dbReference type="OrthoDB" id="546239at2759"/>
<dbReference type="PANTHER" id="PTHR46231">
    <property type="entry name" value="ANKYRIN REPEAT AND BTB/POZ DOMAIN-CONTAINING PROTEIN 1"/>
    <property type="match status" value="1"/>
</dbReference>
<dbReference type="KEGG" id="cre:CHLRE_07g335950v5"/>
<dbReference type="GO" id="GO:0043161">
    <property type="term" value="P:proteasome-mediated ubiquitin-dependent protein catabolic process"/>
    <property type="evidence" value="ECO:0000318"/>
    <property type="project" value="GO_Central"/>
</dbReference>
<sequence>MFTAGSYEWAIPEFERLTAADKQVSPTFVIGGSSWRMLCFPRQNATPHQNVSVFLEYPEASFTPNHLSPTASFKLIIKNFKDPSKNFEKSADNTFKSHQEDWGFSQMLPLQDLNKESGYLREDGAMVVRVEISVPAPLPGGSYPVKLSTATPGLSTDLLSLLDNPGTTSDLTITATGSELPGATGCDAGADARPQSRSFAVHRAILAARCPYFRTLFESGLADSGARELNLPDTDPDALRLLVRFMYGDGLAVTSREQAYSCLSLADRLLLTQAVELLREHLLSSVSAATFAADLLCAAGLAGEQTLLRSLVARFADLGDDVPEADLKRVEAERPQLLLELLLSCRAAKRART</sequence>
<dbReference type="GO" id="GO:0005737">
    <property type="term" value="C:cytoplasm"/>
    <property type="evidence" value="ECO:0000318"/>
    <property type="project" value="GO_Central"/>
</dbReference>
<dbReference type="SUPFAM" id="SSF54695">
    <property type="entry name" value="POZ domain"/>
    <property type="match status" value="1"/>
</dbReference>
<dbReference type="OMA" id="WISIYLT"/>
<evidence type="ECO:0000256" key="1">
    <source>
        <dbReference type="ARBA" id="ARBA00004906"/>
    </source>
</evidence>
<accession>A0A2K3DK75</accession>
<dbReference type="CDD" id="cd18186">
    <property type="entry name" value="BTB_POZ_ZBTB_KLHL-like"/>
    <property type="match status" value="1"/>
</dbReference>
<name>A0A2K3DK75_CHLRE</name>
<comment type="pathway">
    <text evidence="1">Protein modification; protein ubiquitination.</text>
</comment>
<dbReference type="SMART" id="SM00225">
    <property type="entry name" value="BTB"/>
    <property type="match status" value="1"/>
</dbReference>
<dbReference type="Proteomes" id="UP000006906">
    <property type="component" value="Chromosome 7"/>
</dbReference>
<dbReference type="CDD" id="cd00121">
    <property type="entry name" value="MATH"/>
    <property type="match status" value="1"/>
</dbReference>
<dbReference type="GO" id="GO:0030162">
    <property type="term" value="P:regulation of proteolysis"/>
    <property type="evidence" value="ECO:0000318"/>
    <property type="project" value="GO_Central"/>
</dbReference>
<dbReference type="STRING" id="3055.A0A2K3DK75"/>
<dbReference type="GO" id="GO:0031625">
    <property type="term" value="F:ubiquitin protein ligase binding"/>
    <property type="evidence" value="ECO:0000318"/>
    <property type="project" value="GO_Central"/>
</dbReference>
<evidence type="ECO:0000259" key="5">
    <source>
        <dbReference type="PROSITE" id="PS50144"/>
    </source>
</evidence>
<dbReference type="Gramene" id="PNW80935">
    <property type="protein sequence ID" value="PNW80935"/>
    <property type="gene ID" value="CHLRE_07g335950v5"/>
</dbReference>
<proteinExistence type="predicted"/>
<dbReference type="EMBL" id="CM008968">
    <property type="protein sequence ID" value="PNW80935.1"/>
    <property type="molecule type" value="Genomic_DNA"/>
</dbReference>
<dbReference type="Gene3D" id="2.60.210.10">
    <property type="entry name" value="Apoptosis, Tumor Necrosis Factor Receptor Associated Protein 2, Chain A"/>
    <property type="match status" value="1"/>
</dbReference>
<evidence type="ECO:0000256" key="2">
    <source>
        <dbReference type="ARBA" id="ARBA00022737"/>
    </source>
</evidence>
<feature type="domain" description="MATH" evidence="5">
    <location>
        <begin position="4"/>
        <end position="132"/>
    </location>
</feature>
<dbReference type="Pfam" id="PF00651">
    <property type="entry name" value="BTB"/>
    <property type="match status" value="1"/>
</dbReference>
<protein>
    <recommendedName>
        <fullName evidence="8">BTB domain-containing protein</fullName>
    </recommendedName>
</protein>
<evidence type="ECO:0008006" key="8">
    <source>
        <dbReference type="Google" id="ProtNLM"/>
    </source>
</evidence>
<keyword evidence="2" id="KW-0677">Repeat</keyword>
<dbReference type="Gene3D" id="3.30.710.10">
    <property type="entry name" value="Potassium Channel Kv1.1, Chain A"/>
    <property type="match status" value="1"/>
</dbReference>
<dbReference type="PROSITE" id="PS50097">
    <property type="entry name" value="BTB"/>
    <property type="match status" value="1"/>
</dbReference>
<dbReference type="InterPro" id="IPR002083">
    <property type="entry name" value="MATH/TRAF_dom"/>
</dbReference>
<reference evidence="6 7" key="1">
    <citation type="journal article" date="2007" name="Science">
        <title>The Chlamydomonas genome reveals the evolution of key animal and plant functions.</title>
        <authorList>
            <person name="Merchant S.S."/>
            <person name="Prochnik S.E."/>
            <person name="Vallon O."/>
            <person name="Harris E.H."/>
            <person name="Karpowicz S.J."/>
            <person name="Witman G.B."/>
            <person name="Terry A."/>
            <person name="Salamov A."/>
            <person name="Fritz-Laylin L.K."/>
            <person name="Marechal-Drouard L."/>
            <person name="Marshall W.F."/>
            <person name="Qu L.H."/>
            <person name="Nelson D.R."/>
            <person name="Sanderfoot A.A."/>
            <person name="Spalding M.H."/>
            <person name="Kapitonov V.V."/>
            <person name="Ren Q."/>
            <person name="Ferris P."/>
            <person name="Lindquist E."/>
            <person name="Shapiro H."/>
            <person name="Lucas S.M."/>
            <person name="Grimwood J."/>
            <person name="Schmutz J."/>
            <person name="Cardol P."/>
            <person name="Cerutti H."/>
            <person name="Chanfreau G."/>
            <person name="Chen C.L."/>
            <person name="Cognat V."/>
            <person name="Croft M.T."/>
            <person name="Dent R."/>
            <person name="Dutcher S."/>
            <person name="Fernandez E."/>
            <person name="Fukuzawa H."/>
            <person name="Gonzalez-Ballester D."/>
            <person name="Gonzalez-Halphen D."/>
            <person name="Hallmann A."/>
            <person name="Hanikenne M."/>
            <person name="Hippler M."/>
            <person name="Inwood W."/>
            <person name="Jabbari K."/>
            <person name="Kalanon M."/>
            <person name="Kuras R."/>
            <person name="Lefebvre P.A."/>
            <person name="Lemaire S.D."/>
            <person name="Lobanov A.V."/>
            <person name="Lohr M."/>
            <person name="Manuell A."/>
            <person name="Meier I."/>
            <person name="Mets L."/>
            <person name="Mittag M."/>
            <person name="Mittelmeier T."/>
            <person name="Moroney J.V."/>
            <person name="Moseley J."/>
            <person name="Napoli C."/>
            <person name="Nedelcu A.M."/>
            <person name="Niyogi K."/>
            <person name="Novoselov S.V."/>
            <person name="Paulsen I.T."/>
            <person name="Pazour G."/>
            <person name="Purton S."/>
            <person name="Ral J.P."/>
            <person name="Riano-Pachon D.M."/>
            <person name="Riekhof W."/>
            <person name="Rymarquis L."/>
            <person name="Schroda M."/>
            <person name="Stern D."/>
            <person name="Umen J."/>
            <person name="Willows R."/>
            <person name="Wilson N."/>
            <person name="Zimmer S.L."/>
            <person name="Allmer J."/>
            <person name="Balk J."/>
            <person name="Bisova K."/>
            <person name="Chen C.J."/>
            <person name="Elias M."/>
            <person name="Gendler K."/>
            <person name="Hauser C."/>
            <person name="Lamb M.R."/>
            <person name="Ledford H."/>
            <person name="Long J.C."/>
            <person name="Minagawa J."/>
            <person name="Page M.D."/>
            <person name="Pan J."/>
            <person name="Pootakham W."/>
            <person name="Roje S."/>
            <person name="Rose A."/>
            <person name="Stahlberg E."/>
            <person name="Terauchi A.M."/>
            <person name="Yang P."/>
            <person name="Ball S."/>
            <person name="Bowler C."/>
            <person name="Dieckmann C.L."/>
            <person name="Gladyshev V.N."/>
            <person name="Green P."/>
            <person name="Jorgensen R."/>
            <person name="Mayfield S."/>
            <person name="Mueller-Roeber B."/>
            <person name="Rajamani S."/>
            <person name="Sayre R.T."/>
            <person name="Brokstein P."/>
            <person name="Dubchak I."/>
            <person name="Goodstein D."/>
            <person name="Hornick L."/>
            <person name="Huang Y.W."/>
            <person name="Jhaveri J."/>
            <person name="Luo Y."/>
            <person name="Martinez D."/>
            <person name="Ngau W.C."/>
            <person name="Otillar B."/>
            <person name="Poliakov A."/>
            <person name="Porter A."/>
            <person name="Szajkowski L."/>
            <person name="Werner G."/>
            <person name="Zhou K."/>
            <person name="Grigoriev I.V."/>
            <person name="Rokhsar D.S."/>
            <person name="Grossman A.R."/>
        </authorList>
    </citation>
    <scope>NUCLEOTIDE SEQUENCE [LARGE SCALE GENOMIC DNA]</scope>
    <source>
        <strain evidence="7">CC-503</strain>
    </source>
</reference>
<dbReference type="ExpressionAtlas" id="A0A2K3DK75">
    <property type="expression patterns" value="baseline"/>
</dbReference>
<dbReference type="InterPro" id="IPR000210">
    <property type="entry name" value="BTB/POZ_dom"/>
</dbReference>
<evidence type="ECO:0000256" key="3">
    <source>
        <dbReference type="ARBA" id="ARBA00023043"/>
    </source>
</evidence>
<dbReference type="InterPro" id="IPR011333">
    <property type="entry name" value="SKP1/BTB/POZ_sf"/>
</dbReference>
<dbReference type="PaxDb" id="3055-EDO98393"/>
<organism evidence="6 7">
    <name type="scientific">Chlamydomonas reinhardtii</name>
    <name type="common">Chlamydomonas smithii</name>
    <dbReference type="NCBI Taxonomy" id="3055"/>
    <lineage>
        <taxon>Eukaryota</taxon>
        <taxon>Viridiplantae</taxon>
        <taxon>Chlorophyta</taxon>
        <taxon>core chlorophytes</taxon>
        <taxon>Chlorophyceae</taxon>
        <taxon>CS clade</taxon>
        <taxon>Chlamydomonadales</taxon>
        <taxon>Chlamydomonadaceae</taxon>
        <taxon>Chlamydomonas</taxon>
    </lineage>
</organism>
<keyword evidence="3" id="KW-0040">ANK repeat</keyword>
<dbReference type="GeneID" id="5725694"/>
<evidence type="ECO:0000259" key="4">
    <source>
        <dbReference type="PROSITE" id="PS50097"/>
    </source>
</evidence>
<dbReference type="AlphaFoldDB" id="A0A2K3DK75"/>
<dbReference type="SUPFAM" id="SSF49599">
    <property type="entry name" value="TRAF domain-like"/>
    <property type="match status" value="1"/>
</dbReference>
<gene>
    <name evidence="6" type="ORF">CHLRE_07g335950v5</name>
</gene>